<name>A0A0F7L323_9VIRU</name>
<organism evidence="1">
    <name type="scientific">uncultured marine virus</name>
    <dbReference type="NCBI Taxonomy" id="186617"/>
    <lineage>
        <taxon>Viruses</taxon>
        <taxon>environmental samples</taxon>
    </lineage>
</organism>
<sequence>MRARQAKRCGTTCNSSSSTAAKPTCWLALSRVRGRNVNANDYIAEVRDLLNDPSGTGWGQNQILRHVSGFAERFFARARCANEEMFTKFNASLLTQADFTTDANDPRYSYAAFDNHTITNITGVWIRRGSSREIIAHINSRAQGGFIGGSRDTDCHQVSAVRYDIVGGRFELHGSLPGTFDIEVSYERVPPRLFIAKVDVANHGGANSILELNYATNPTYGEMDREPDRYIGTRLQSIAGGLRTIREIIGWDVDSSKVTVTLRGAAAEIVATGDIATLPDFPEDFHHLLALGGACQAAGTRGASKLYGMLKQQRDEAFQQAIILLEQRLSEPRYVNDLI</sequence>
<proteinExistence type="predicted"/>
<accession>A0A0F7L323</accession>
<evidence type="ECO:0000313" key="1">
    <source>
        <dbReference type="EMBL" id="AKH45857.1"/>
    </source>
</evidence>
<dbReference type="EMBL" id="KR029577">
    <property type="protein sequence ID" value="AKH45857.1"/>
    <property type="molecule type" value="Genomic_DNA"/>
</dbReference>
<reference evidence="1" key="1">
    <citation type="journal article" date="2015" name="Front. Microbiol.">
        <title>Combining genomic sequencing methods to explore viral diversity and reveal potential virus-host interactions.</title>
        <authorList>
            <person name="Chow C.E."/>
            <person name="Winget D.M."/>
            <person name="White R.A.III."/>
            <person name="Hallam S.J."/>
            <person name="Suttle C.A."/>
        </authorList>
    </citation>
    <scope>NUCLEOTIDE SEQUENCE</scope>
    <source>
        <strain evidence="1">Anoxic3_1</strain>
    </source>
</reference>
<reference evidence="1" key="2">
    <citation type="submission" date="2015-03" db="EMBL/GenBank/DDBJ databases">
        <authorList>
            <person name="Chow C.-E.T."/>
            <person name="Winget D.M."/>
            <person name="White R.A.III."/>
            <person name="Hallam S.J."/>
            <person name="Suttle C.A."/>
        </authorList>
    </citation>
    <scope>NUCLEOTIDE SEQUENCE</scope>
    <source>
        <strain evidence="1">Anoxic3_1</strain>
    </source>
</reference>
<protein>
    <submittedName>
        <fullName evidence="1">Uncharacterized protein</fullName>
    </submittedName>
</protein>